<dbReference type="PANTHER" id="PTHR43165">
    <property type="entry name" value="METALLOPHOSPHOESTERASE"/>
    <property type="match status" value="1"/>
</dbReference>
<evidence type="ECO:0000313" key="5">
    <source>
        <dbReference type="Proteomes" id="UP000231246"/>
    </source>
</evidence>
<evidence type="ECO:0000259" key="3">
    <source>
        <dbReference type="Pfam" id="PF12850"/>
    </source>
</evidence>
<comment type="caution">
    <text evidence="4">The sequence shown here is derived from an EMBL/GenBank/DDBJ whole genome shotgun (WGS) entry which is preliminary data.</text>
</comment>
<dbReference type="EC" id="3.1.4.-" evidence="2"/>
<keyword evidence="2" id="KW-0479">Metal-binding</keyword>
<feature type="domain" description="Calcineurin-like phosphoesterase" evidence="3">
    <location>
        <begin position="1"/>
        <end position="151"/>
    </location>
</feature>
<dbReference type="EMBL" id="PCTA01000009">
    <property type="protein sequence ID" value="PIP61956.1"/>
    <property type="molecule type" value="Genomic_DNA"/>
</dbReference>
<dbReference type="Pfam" id="PF12850">
    <property type="entry name" value="Metallophos_2"/>
    <property type="match status" value="1"/>
</dbReference>
<dbReference type="PANTHER" id="PTHR43165:SF1">
    <property type="entry name" value="PHOSPHODIESTERASE MJ0936"/>
    <property type="match status" value="1"/>
</dbReference>
<comment type="similarity">
    <text evidence="1 2">Belongs to the metallophosphoesterase superfamily. YfcE family.</text>
</comment>
<dbReference type="Proteomes" id="UP000231246">
    <property type="component" value="Unassembled WGS sequence"/>
</dbReference>
<sequence length="159" mass="18222">MKIAVISDIHDAKKKLVSVLKSIKEQECNMIFALGDYTTLETFKLIALTGIQIYAVFGNMDEENDKIESWIRKSTKDINLRREMNRVQIEEENYALTHYPEIAEKLLKSGMYALVLYGHTHIAKQEQDEETLMANPGAVKDGTFAIYDTKTKIFEVKSI</sequence>
<evidence type="ECO:0000313" key="4">
    <source>
        <dbReference type="EMBL" id="PIP61956.1"/>
    </source>
</evidence>
<name>A0A2H0BW92_9BACT</name>
<accession>A0A2H0BW92</accession>
<dbReference type="InterPro" id="IPR024654">
    <property type="entry name" value="Calcineurin-like_PHP_lpxH"/>
</dbReference>
<protein>
    <recommendedName>
        <fullName evidence="2">Phosphoesterase</fullName>
        <ecNumber evidence="2">3.1.4.-</ecNumber>
    </recommendedName>
</protein>
<dbReference type="GO" id="GO:0046872">
    <property type="term" value="F:metal ion binding"/>
    <property type="evidence" value="ECO:0007669"/>
    <property type="project" value="UniProtKB-KW"/>
</dbReference>
<organism evidence="4 5">
    <name type="scientific">Candidatus Roizmanbacteria bacterium CG22_combo_CG10-13_8_21_14_all_38_20</name>
    <dbReference type="NCBI Taxonomy" id="1974862"/>
    <lineage>
        <taxon>Bacteria</taxon>
        <taxon>Candidatus Roizmaniibacteriota</taxon>
    </lineage>
</organism>
<dbReference type="AlphaFoldDB" id="A0A2H0BW92"/>
<dbReference type="Gene3D" id="3.60.21.10">
    <property type="match status" value="1"/>
</dbReference>
<reference evidence="4 5" key="1">
    <citation type="submission" date="2017-09" db="EMBL/GenBank/DDBJ databases">
        <title>Depth-based differentiation of microbial function through sediment-hosted aquifers and enrichment of novel symbionts in the deep terrestrial subsurface.</title>
        <authorList>
            <person name="Probst A.J."/>
            <person name="Ladd B."/>
            <person name="Jarett J.K."/>
            <person name="Geller-Mcgrath D.E."/>
            <person name="Sieber C.M."/>
            <person name="Emerson J.B."/>
            <person name="Anantharaman K."/>
            <person name="Thomas B.C."/>
            <person name="Malmstrom R."/>
            <person name="Stieglmeier M."/>
            <person name="Klingl A."/>
            <person name="Woyke T."/>
            <person name="Ryan C.M."/>
            <person name="Banfield J.F."/>
        </authorList>
    </citation>
    <scope>NUCLEOTIDE SEQUENCE [LARGE SCALE GENOMIC DNA]</scope>
    <source>
        <strain evidence="4">CG22_combo_CG10-13_8_21_14_all_38_20</strain>
    </source>
</reference>
<dbReference type="InterPro" id="IPR053193">
    <property type="entry name" value="MetalloPDE_YfcE-like"/>
</dbReference>
<proteinExistence type="inferred from homology"/>
<gene>
    <name evidence="4" type="ORF">COW99_00985</name>
</gene>
<dbReference type="NCBIfam" id="TIGR00040">
    <property type="entry name" value="yfcE"/>
    <property type="match status" value="1"/>
</dbReference>
<dbReference type="InterPro" id="IPR029052">
    <property type="entry name" value="Metallo-depent_PP-like"/>
</dbReference>
<comment type="cofactor">
    <cofactor evidence="2">
        <name>a divalent metal cation</name>
        <dbReference type="ChEBI" id="CHEBI:60240"/>
    </cofactor>
</comment>
<dbReference type="SUPFAM" id="SSF56300">
    <property type="entry name" value="Metallo-dependent phosphatases"/>
    <property type="match status" value="1"/>
</dbReference>
<dbReference type="InterPro" id="IPR000979">
    <property type="entry name" value="Phosphodiesterase_MJ0936/Vps29"/>
</dbReference>
<dbReference type="GO" id="GO:0016787">
    <property type="term" value="F:hydrolase activity"/>
    <property type="evidence" value="ECO:0007669"/>
    <property type="project" value="UniProtKB-UniRule"/>
</dbReference>
<evidence type="ECO:0000256" key="1">
    <source>
        <dbReference type="ARBA" id="ARBA00008950"/>
    </source>
</evidence>
<evidence type="ECO:0000256" key="2">
    <source>
        <dbReference type="RuleBase" id="RU362039"/>
    </source>
</evidence>